<reference evidence="1 2" key="1">
    <citation type="submission" date="2020-08" db="EMBL/GenBank/DDBJ databases">
        <title>Sphingobacterium sp. DN00404 isolated from aquaculture water.</title>
        <authorList>
            <person name="Zhang M."/>
        </authorList>
    </citation>
    <scope>NUCLEOTIDE SEQUENCE [LARGE SCALE GENOMIC DNA]</scope>
    <source>
        <strain evidence="1 2">KCTC 42746</strain>
    </source>
</reference>
<dbReference type="Proteomes" id="UP000651112">
    <property type="component" value="Unassembled WGS sequence"/>
</dbReference>
<evidence type="ECO:0000313" key="2">
    <source>
        <dbReference type="Proteomes" id="UP000651112"/>
    </source>
</evidence>
<accession>A0ABR7XU07</accession>
<gene>
    <name evidence="1" type="ORF">H8B21_13500</name>
</gene>
<protein>
    <submittedName>
        <fullName evidence="1">Uncharacterized protein</fullName>
    </submittedName>
</protein>
<dbReference type="RefSeq" id="WP_190314300.1">
    <property type="nucleotide sequence ID" value="NZ_JACNYL010000003.1"/>
</dbReference>
<sequence length="308" mass="36012">MDIPWYIKHPSKSPGEIILISKHTIKVKDVSWYLDNEIHLAIYEKTLESPILRNKKYDVEPRDLFNKLYFILHKIMSYVDNRIFVRDYLTAFILTDFIHTDVKEKIFFLKCLKKIIHYFEVELCIPESVIHCINIIIKDLKIVTSCMESSSNKENTSEDSTTHFSEDNLSDRLTKNFKDSQPSTASLFADSVEKINKTAIIRKAIETHLDSLSADEGWQSIFRNKQDKDTIVDLLVSFFSGERNIEVPREKINLKLKTKTKIAMCIKSMYTELGEGDLKKKVELFKIIKCMNHFAKDNNTSIYKLMHK</sequence>
<keyword evidence="2" id="KW-1185">Reference proteome</keyword>
<proteinExistence type="predicted"/>
<organism evidence="1 2">
    <name type="scientific">Sphingobacterium chuzhouense</name>
    <dbReference type="NCBI Taxonomy" id="1742264"/>
    <lineage>
        <taxon>Bacteria</taxon>
        <taxon>Pseudomonadati</taxon>
        <taxon>Bacteroidota</taxon>
        <taxon>Sphingobacteriia</taxon>
        <taxon>Sphingobacteriales</taxon>
        <taxon>Sphingobacteriaceae</taxon>
        <taxon>Sphingobacterium</taxon>
    </lineage>
</organism>
<dbReference type="EMBL" id="JACNYL010000003">
    <property type="protein sequence ID" value="MBD1422587.1"/>
    <property type="molecule type" value="Genomic_DNA"/>
</dbReference>
<name>A0ABR7XU07_9SPHI</name>
<comment type="caution">
    <text evidence="1">The sequence shown here is derived from an EMBL/GenBank/DDBJ whole genome shotgun (WGS) entry which is preliminary data.</text>
</comment>
<evidence type="ECO:0000313" key="1">
    <source>
        <dbReference type="EMBL" id="MBD1422587.1"/>
    </source>
</evidence>